<evidence type="ECO:0000256" key="6">
    <source>
        <dbReference type="ARBA" id="ARBA00023125"/>
    </source>
</evidence>
<dbReference type="GO" id="GO:0008270">
    <property type="term" value="F:zinc ion binding"/>
    <property type="evidence" value="ECO:0007669"/>
    <property type="project" value="UniProtKB-KW"/>
</dbReference>
<evidence type="ECO:0000256" key="9">
    <source>
        <dbReference type="ARBA" id="ARBA00023828"/>
    </source>
</evidence>
<sequence>MSGTSTKESSEDNEAVWRHRCFKCIRCNERDDCKVCWPCKSGRTCDKRRCFSAKKLYEESLHRVSQENLKIIMEKSAAREAALASTSSGPLLLPTTSAPSGPSTSSSGAGRHQRPSTSSAVPSTSAAREPKKRGRKKKSELLALQEKKINEMDYVPHRPTRQQSADLRKKRNQITVNSPIATGTCASPMSQPGLHLRIARRQQVLLRPMWPNSRENASRGSAPIRVKEYYTPGPGGPKIIESELQARQKAVDRDLEQLNECEKNINAFLEKLQVFIEKQIPLQPLAPNDKFDDNLYETCVVCGLNDIPVRKYVKHIELCWSRNEKLMSFGTTDRTHERIYCEQLDVRAGTYCKRLKSLCPEHRKPGIEHSLKVCGYPKKWETGTGMYANSLSELIEAENPFGDEGCRTKRDLCHKHHKWVPSLSGSIELEQANLVVKVYELCQEQKNLRTQLDWSNNALSILMHKQPNFPNPELFRESVEEMRSAAARAAEDPEDPQSRSTSSSKTDDEFAETADFMAMLARQNRAAEEAQRAAEEDPEDVDDEEEEEEGGEEPMEQDDDVDVGGGPEGAARQGKQASSGGSTSSSTTSSRSSTSSTTSSNSSSPIDVD</sequence>
<dbReference type="EMBL" id="HE601212">
    <property type="protein sequence ID" value="CAP36153.2"/>
    <property type="molecule type" value="Genomic_DNA"/>
</dbReference>
<feature type="compositionally biased region" description="Acidic residues" evidence="11">
    <location>
        <begin position="536"/>
        <end position="562"/>
    </location>
</feature>
<evidence type="ECO:0000313" key="13">
    <source>
        <dbReference type="EMBL" id="CAP36153.2"/>
    </source>
</evidence>
<feature type="compositionally biased region" description="Low complexity" evidence="11">
    <location>
        <begin position="578"/>
        <end position="609"/>
    </location>
</feature>
<dbReference type="eggNOG" id="KOG1632">
    <property type="taxonomic scope" value="Eukaryota"/>
</dbReference>
<dbReference type="OMA" id="KHIELCW"/>
<protein>
    <recommendedName>
        <fullName evidence="9">CXXC-type zinc finger protein 1</fullName>
    </recommendedName>
</protein>
<keyword evidence="5" id="KW-0805">Transcription regulation</keyword>
<dbReference type="GO" id="GO:0048188">
    <property type="term" value="C:Set1C/COMPASS complex"/>
    <property type="evidence" value="ECO:0000318"/>
    <property type="project" value="GO_Central"/>
</dbReference>
<evidence type="ECO:0000256" key="1">
    <source>
        <dbReference type="ARBA" id="ARBA00004123"/>
    </source>
</evidence>
<keyword evidence="14" id="KW-1185">Reference proteome</keyword>
<keyword evidence="10" id="KW-0175">Coiled coil</keyword>
<keyword evidence="4" id="KW-0862">Zinc</keyword>
<dbReference type="HOGENOM" id="CLU_041345_0_0_1"/>
<evidence type="ECO:0000256" key="8">
    <source>
        <dbReference type="ARBA" id="ARBA00023242"/>
    </source>
</evidence>
<dbReference type="PANTHER" id="PTHR46174">
    <property type="entry name" value="CXXC-TYPE ZINC FINGER PROTEIN 1"/>
    <property type="match status" value="1"/>
</dbReference>
<evidence type="ECO:0000256" key="2">
    <source>
        <dbReference type="ARBA" id="ARBA00022723"/>
    </source>
</evidence>
<dbReference type="GO" id="GO:0045893">
    <property type="term" value="P:positive regulation of DNA-templated transcription"/>
    <property type="evidence" value="ECO:0000318"/>
    <property type="project" value="GO_Central"/>
</dbReference>
<dbReference type="WormBase" id="CBG18764a">
    <property type="protein sequence ID" value="CBP33977"/>
    <property type="gene ID" value="WBGene00038123"/>
    <property type="gene designation" value="Cbr-cfp-1"/>
</dbReference>
<evidence type="ECO:0000256" key="5">
    <source>
        <dbReference type="ARBA" id="ARBA00023015"/>
    </source>
</evidence>
<dbReference type="GO" id="GO:0003677">
    <property type="term" value="F:DNA binding"/>
    <property type="evidence" value="ECO:0007669"/>
    <property type="project" value="UniProtKB-KW"/>
</dbReference>
<dbReference type="InParanoid" id="A8XU28"/>
<evidence type="ECO:0000256" key="4">
    <source>
        <dbReference type="ARBA" id="ARBA00022833"/>
    </source>
</evidence>
<feature type="region of interest" description="Disordered" evidence="11">
    <location>
        <begin position="83"/>
        <end position="140"/>
    </location>
</feature>
<feature type="region of interest" description="Disordered" evidence="11">
    <location>
        <begin position="479"/>
        <end position="509"/>
    </location>
</feature>
<dbReference type="AlphaFoldDB" id="A8XU28"/>
<organism evidence="13 14">
    <name type="scientific">Caenorhabditis briggsae</name>
    <dbReference type="NCBI Taxonomy" id="6238"/>
    <lineage>
        <taxon>Eukaryota</taxon>
        <taxon>Metazoa</taxon>
        <taxon>Ecdysozoa</taxon>
        <taxon>Nematoda</taxon>
        <taxon>Chromadorea</taxon>
        <taxon>Rhabditida</taxon>
        <taxon>Rhabditina</taxon>
        <taxon>Rhabditomorpha</taxon>
        <taxon>Rhabditoidea</taxon>
        <taxon>Rhabditidae</taxon>
        <taxon>Peloderinae</taxon>
        <taxon>Caenorhabditis</taxon>
    </lineage>
</organism>
<keyword evidence="7" id="KW-0804">Transcription</keyword>
<dbReference type="Pfam" id="PF12269">
    <property type="entry name" value="CpG_bind_C"/>
    <property type="match status" value="1"/>
</dbReference>
<dbReference type="STRING" id="6238.A8XU28"/>
<accession>A8XU28</accession>
<dbReference type="FunCoup" id="A8XU28">
    <property type="interactions" value="15"/>
</dbReference>
<feature type="domain" description="CpG binding protein C-terminal" evidence="12">
    <location>
        <begin position="223"/>
        <end position="462"/>
    </location>
</feature>
<evidence type="ECO:0000256" key="7">
    <source>
        <dbReference type="ARBA" id="ARBA00023163"/>
    </source>
</evidence>
<feature type="coiled-coil region" evidence="10">
    <location>
        <begin position="251"/>
        <end position="278"/>
    </location>
</feature>
<evidence type="ECO:0000313" key="15">
    <source>
        <dbReference type="WormBase" id="CBG18764a"/>
    </source>
</evidence>
<proteinExistence type="predicted"/>
<feature type="region of interest" description="Disordered" evidence="11">
    <location>
        <begin position="524"/>
        <end position="609"/>
    </location>
</feature>
<feature type="compositionally biased region" description="Basic and acidic residues" evidence="11">
    <location>
        <begin position="525"/>
        <end position="535"/>
    </location>
</feature>
<evidence type="ECO:0000256" key="11">
    <source>
        <dbReference type="SAM" id="MobiDB-lite"/>
    </source>
</evidence>
<feature type="compositionally biased region" description="Low complexity" evidence="11">
    <location>
        <begin position="83"/>
        <end position="127"/>
    </location>
</feature>
<reference evidence="13 14" key="1">
    <citation type="journal article" date="2003" name="PLoS Biol.">
        <title>The genome sequence of Caenorhabditis briggsae: a platform for comparative genomics.</title>
        <authorList>
            <person name="Stein L.D."/>
            <person name="Bao Z."/>
            <person name="Blasiar D."/>
            <person name="Blumenthal T."/>
            <person name="Brent M.R."/>
            <person name="Chen N."/>
            <person name="Chinwalla A."/>
            <person name="Clarke L."/>
            <person name="Clee C."/>
            <person name="Coghlan A."/>
            <person name="Coulson A."/>
            <person name="D'Eustachio P."/>
            <person name="Fitch D.H."/>
            <person name="Fulton L.A."/>
            <person name="Fulton R.E."/>
            <person name="Griffiths-Jones S."/>
            <person name="Harris T.W."/>
            <person name="Hillier L.W."/>
            <person name="Kamath R."/>
            <person name="Kuwabara P.E."/>
            <person name="Mardis E.R."/>
            <person name="Marra M.A."/>
            <person name="Miner T.L."/>
            <person name="Minx P."/>
            <person name="Mullikin J.C."/>
            <person name="Plumb R.W."/>
            <person name="Rogers J."/>
            <person name="Schein J.E."/>
            <person name="Sohrmann M."/>
            <person name="Spieth J."/>
            <person name="Stajich J.E."/>
            <person name="Wei C."/>
            <person name="Willey D."/>
            <person name="Wilson R.K."/>
            <person name="Durbin R."/>
            <person name="Waterston R.H."/>
        </authorList>
    </citation>
    <scope>NUCLEOTIDE SEQUENCE [LARGE SCALE GENOMIC DNA]</scope>
    <source>
        <strain evidence="13 14">AF16</strain>
    </source>
</reference>
<evidence type="ECO:0000256" key="10">
    <source>
        <dbReference type="SAM" id="Coils"/>
    </source>
</evidence>
<dbReference type="PANTHER" id="PTHR46174:SF1">
    <property type="entry name" value="CXXC-TYPE ZINC FINGER PROTEIN 1"/>
    <property type="match status" value="1"/>
</dbReference>
<keyword evidence="2" id="KW-0479">Metal-binding</keyword>
<name>A8XU28_CAEBR</name>
<gene>
    <name evidence="15" type="primary">cfp-1</name>
    <name evidence="13 15" type="ORF">CBG18764</name>
    <name evidence="13" type="ORF">CBG_18764</name>
</gene>
<dbReference type="Proteomes" id="UP000008549">
    <property type="component" value="Unassembled WGS sequence"/>
</dbReference>
<evidence type="ECO:0000256" key="3">
    <source>
        <dbReference type="ARBA" id="ARBA00022771"/>
    </source>
</evidence>
<dbReference type="InterPro" id="IPR022056">
    <property type="entry name" value="CpG-bd_C"/>
</dbReference>
<keyword evidence="6" id="KW-0238">DNA-binding</keyword>
<keyword evidence="8" id="KW-0539">Nucleus</keyword>
<dbReference type="InterPro" id="IPR037869">
    <property type="entry name" value="Spp1/CFP1"/>
</dbReference>
<keyword evidence="3" id="KW-0863">Zinc-finger</keyword>
<comment type="subcellular location">
    <subcellularLocation>
        <location evidence="1">Nucleus</location>
    </subcellularLocation>
</comment>
<reference evidence="13 14" key="2">
    <citation type="journal article" date="2011" name="PLoS Genet.">
        <title>Caenorhabditis briggsae recombinant inbred line genotypes reveal inter-strain incompatibility and the evolution of recombination.</title>
        <authorList>
            <person name="Ross J.A."/>
            <person name="Koboldt D.C."/>
            <person name="Staisch J.E."/>
            <person name="Chamberlin H.M."/>
            <person name="Gupta B.P."/>
            <person name="Miller R.D."/>
            <person name="Baird S.E."/>
            <person name="Haag E.S."/>
        </authorList>
    </citation>
    <scope>NUCLEOTIDE SEQUENCE [LARGE SCALE GENOMIC DNA]</scope>
    <source>
        <strain evidence="13 14">AF16</strain>
    </source>
</reference>
<evidence type="ECO:0000313" key="14">
    <source>
        <dbReference type="Proteomes" id="UP000008549"/>
    </source>
</evidence>
<evidence type="ECO:0000259" key="12">
    <source>
        <dbReference type="Pfam" id="PF12269"/>
    </source>
</evidence>